<keyword evidence="3" id="KW-1185">Reference proteome</keyword>
<name>A0ABD3NBX2_9STRA</name>
<dbReference type="Proteomes" id="UP001530400">
    <property type="component" value="Unassembled WGS sequence"/>
</dbReference>
<dbReference type="AlphaFoldDB" id="A0ABD3NBX2"/>
<evidence type="ECO:0000256" key="1">
    <source>
        <dbReference type="SAM" id="SignalP"/>
    </source>
</evidence>
<dbReference type="EMBL" id="JALLPJ020001228">
    <property type="protein sequence ID" value="KAL3773559.1"/>
    <property type="molecule type" value="Genomic_DNA"/>
</dbReference>
<feature type="signal peptide" evidence="1">
    <location>
        <begin position="1"/>
        <end position="22"/>
    </location>
</feature>
<proteinExistence type="predicted"/>
<feature type="chain" id="PRO_5044895376" evidence="1">
    <location>
        <begin position="23"/>
        <end position="889"/>
    </location>
</feature>
<organism evidence="2 3">
    <name type="scientific">Cyclotella atomus</name>
    <dbReference type="NCBI Taxonomy" id="382360"/>
    <lineage>
        <taxon>Eukaryota</taxon>
        <taxon>Sar</taxon>
        <taxon>Stramenopiles</taxon>
        <taxon>Ochrophyta</taxon>
        <taxon>Bacillariophyta</taxon>
        <taxon>Coscinodiscophyceae</taxon>
        <taxon>Thalassiosirophycidae</taxon>
        <taxon>Stephanodiscales</taxon>
        <taxon>Stephanodiscaceae</taxon>
        <taxon>Cyclotella</taxon>
    </lineage>
</organism>
<sequence length="889" mass="95522">MIIPKSSLLHLLAVSSSATASGRKMPPLHPKFHGHLHCPYANQWLTKGPEQAAINLGLGRNLISHNNGSSRSLEETVMGRCTYTNPFSGDSCMEFRGEGWTTQDMSERCGQETDGSFTGREGCDSENAAGYCAKSVADGTYEYTMLTLSEESDCGGNKMACETFIGGSFAAAAACDVADDTIMGSCMYTNPFTGDSCMEFRGSAWTSETMEERCAEESSSSLQNEGCNSSENTAGYCVKSIAEDTFEYNLLELSENTDCDGTKLACETFAGGQFTAAGACGASNAASGGSSTESSSNTFDFSSGNSEPTTCGIAPGAIGAAHQNAFSTGYSESGCPDTPAQGSPYMWPLKWAADYETQNMAFGSDDVVFKSMGRTFYRLDKNWKRSDTTYQVGELRTIGQGPCDDVDEQWEEQGLNACSKNQTDFVTTMLHKGNMMYFVSWKDDADVEPGETDASKIEDCSSINLQVIGNIRPDWFLDARGDDTDVQYLGNQHVFYNELPKLVKQWRKKDFASQYFTMSMLENNPSKMADNGTNVKPEDTIKWPLILNIPGEGFGDDMLQRYSNHALLTDDDDDLFLLIENFLESGGVCEDVGTGEGAGPPILDVHIPSNLEIDPAAWFSNVYTFSPYWTPATSDVESASVSSSEALTKAVTEVSDRVTVESCWDENTNSVDMTVHYFDIEPTSAGTLPWIALGFRSSEVCAMTPPEAGNTPMILITHSSAESAPVANSAELVPGAKGMSDEAFGAIYQSLVPLEDSVGYSSVSLSAPMEFLAASERAISDDDTVSLSFKQDADAKPDVMYFTYAIGAESQLGVHITRACFELVEFPSCSESSSASSTADGAVSVGIEDLIAESTQKVSASSEEPSSGAHAMSVIATILFAFTTALILC</sequence>
<evidence type="ECO:0000313" key="2">
    <source>
        <dbReference type="EMBL" id="KAL3773559.1"/>
    </source>
</evidence>
<reference evidence="2 3" key="1">
    <citation type="submission" date="2024-10" db="EMBL/GenBank/DDBJ databases">
        <title>Updated reference genomes for cyclostephanoid diatoms.</title>
        <authorList>
            <person name="Roberts W.R."/>
            <person name="Alverson A.J."/>
        </authorList>
    </citation>
    <scope>NUCLEOTIDE SEQUENCE [LARGE SCALE GENOMIC DNA]</scope>
    <source>
        <strain evidence="2 3">AJA010-31</strain>
    </source>
</reference>
<keyword evidence="1" id="KW-0732">Signal</keyword>
<gene>
    <name evidence="2" type="ORF">ACHAWO_003046</name>
</gene>
<evidence type="ECO:0000313" key="3">
    <source>
        <dbReference type="Proteomes" id="UP001530400"/>
    </source>
</evidence>
<protein>
    <submittedName>
        <fullName evidence="2">Uncharacterized protein</fullName>
    </submittedName>
</protein>
<comment type="caution">
    <text evidence="2">The sequence shown here is derived from an EMBL/GenBank/DDBJ whole genome shotgun (WGS) entry which is preliminary data.</text>
</comment>
<accession>A0ABD3NBX2</accession>